<feature type="region of interest" description="Disordered" evidence="1">
    <location>
        <begin position="386"/>
        <end position="439"/>
    </location>
</feature>
<feature type="region of interest" description="Disordered" evidence="1">
    <location>
        <begin position="317"/>
        <end position="345"/>
    </location>
</feature>
<gene>
    <name evidence="2" type="ORF">VTJ49DRAFT_3828</name>
</gene>
<protein>
    <submittedName>
        <fullName evidence="2">Uncharacterized protein</fullName>
    </submittedName>
</protein>
<accession>A0ABR3VR65</accession>
<comment type="caution">
    <text evidence="2">The sequence shown here is derived from an EMBL/GenBank/DDBJ whole genome shotgun (WGS) entry which is preliminary data.</text>
</comment>
<sequence>MNGAHANGLPNVGERSLNAAWNNWATMFGHQDPNRLSSGLHPLQLKELCDAVKGFVRTTENGGLPAELVSGGSAAISTLLNGMLAHYICAEIIKSPMWVFVATSIGTLESPSIPPPKPLPYLPPVAFRMDMTNFGDVAPLRPVPGPTPGSPQFPPPLITSMIPPFASGASFLGLPLKHDMERLVHIITDAQEETARISAHQWRAHLMRLLMDGGFGLKDVAAAGKGDTRRTFVESRLNYTRKLRERFLGGAARYLLQDQDSLGIERLEGMLTDMIDDALRFSCRLWTRLVPVRLQTWNHLENKEFLSPNHLVTLCHAQAPGPRKNGGQEAKEKPNGPPRDDQEGRAITMIVQPAIVTDTKDIPGHDKGKDEEVLVWLRARVMVEGPLAPDSPADFPSRGDGLQSKTPSPQTFTAPLSQSSSPSGPETVVDVLPPSSYKG</sequence>
<feature type="compositionally biased region" description="Basic and acidic residues" evidence="1">
    <location>
        <begin position="329"/>
        <end position="344"/>
    </location>
</feature>
<dbReference type="EMBL" id="JAZGSY010000003">
    <property type="protein sequence ID" value="KAL1844172.1"/>
    <property type="molecule type" value="Genomic_DNA"/>
</dbReference>
<evidence type="ECO:0000313" key="3">
    <source>
        <dbReference type="Proteomes" id="UP001583172"/>
    </source>
</evidence>
<evidence type="ECO:0000313" key="2">
    <source>
        <dbReference type="EMBL" id="KAL1844172.1"/>
    </source>
</evidence>
<name>A0ABR3VR65_HUMIN</name>
<proteinExistence type="predicted"/>
<organism evidence="2 3">
    <name type="scientific">Humicola insolens</name>
    <name type="common">Soft-rot fungus</name>
    <dbReference type="NCBI Taxonomy" id="85995"/>
    <lineage>
        <taxon>Eukaryota</taxon>
        <taxon>Fungi</taxon>
        <taxon>Dikarya</taxon>
        <taxon>Ascomycota</taxon>
        <taxon>Pezizomycotina</taxon>
        <taxon>Sordariomycetes</taxon>
        <taxon>Sordariomycetidae</taxon>
        <taxon>Sordariales</taxon>
        <taxon>Chaetomiaceae</taxon>
        <taxon>Mycothermus</taxon>
    </lineage>
</organism>
<reference evidence="2 3" key="1">
    <citation type="journal article" date="2024" name="Commun. Biol.">
        <title>Comparative genomic analysis of thermophilic fungi reveals convergent evolutionary adaptations and gene losses.</title>
        <authorList>
            <person name="Steindorff A.S."/>
            <person name="Aguilar-Pontes M.V."/>
            <person name="Robinson A.J."/>
            <person name="Andreopoulos B."/>
            <person name="LaButti K."/>
            <person name="Kuo A."/>
            <person name="Mondo S."/>
            <person name="Riley R."/>
            <person name="Otillar R."/>
            <person name="Haridas S."/>
            <person name="Lipzen A."/>
            <person name="Grimwood J."/>
            <person name="Schmutz J."/>
            <person name="Clum A."/>
            <person name="Reid I.D."/>
            <person name="Moisan M.C."/>
            <person name="Butler G."/>
            <person name="Nguyen T.T.M."/>
            <person name="Dewar K."/>
            <person name="Conant G."/>
            <person name="Drula E."/>
            <person name="Henrissat B."/>
            <person name="Hansel C."/>
            <person name="Singer S."/>
            <person name="Hutchinson M.I."/>
            <person name="de Vries R.P."/>
            <person name="Natvig D.O."/>
            <person name="Powell A.J."/>
            <person name="Tsang A."/>
            <person name="Grigoriev I.V."/>
        </authorList>
    </citation>
    <scope>NUCLEOTIDE SEQUENCE [LARGE SCALE GENOMIC DNA]</scope>
    <source>
        <strain evidence="2 3">CBS 620.91</strain>
    </source>
</reference>
<evidence type="ECO:0000256" key="1">
    <source>
        <dbReference type="SAM" id="MobiDB-lite"/>
    </source>
</evidence>
<dbReference type="Proteomes" id="UP001583172">
    <property type="component" value="Unassembled WGS sequence"/>
</dbReference>
<keyword evidence="3" id="KW-1185">Reference proteome</keyword>
<feature type="compositionally biased region" description="Polar residues" evidence="1">
    <location>
        <begin position="403"/>
        <end position="424"/>
    </location>
</feature>